<evidence type="ECO:0000256" key="1">
    <source>
        <dbReference type="SAM" id="MobiDB-lite"/>
    </source>
</evidence>
<reference evidence="2 3" key="1">
    <citation type="submission" date="2019-05" db="EMBL/GenBank/DDBJ databases">
        <title>Another draft genome of Portunus trituberculatus and its Hox gene families provides insights of decapod evolution.</title>
        <authorList>
            <person name="Jeong J.-H."/>
            <person name="Song I."/>
            <person name="Kim S."/>
            <person name="Choi T."/>
            <person name="Kim D."/>
            <person name="Ryu S."/>
            <person name="Kim W."/>
        </authorList>
    </citation>
    <scope>NUCLEOTIDE SEQUENCE [LARGE SCALE GENOMIC DNA]</scope>
    <source>
        <tissue evidence="2">Muscle</tissue>
    </source>
</reference>
<gene>
    <name evidence="2" type="ORF">E2C01_008285</name>
</gene>
<feature type="region of interest" description="Disordered" evidence="1">
    <location>
        <begin position="45"/>
        <end position="96"/>
    </location>
</feature>
<comment type="caution">
    <text evidence="2">The sequence shown here is derived from an EMBL/GenBank/DDBJ whole genome shotgun (WGS) entry which is preliminary data.</text>
</comment>
<evidence type="ECO:0000313" key="2">
    <source>
        <dbReference type="EMBL" id="MPC15493.1"/>
    </source>
</evidence>
<dbReference type="Proteomes" id="UP000324222">
    <property type="component" value="Unassembled WGS sequence"/>
</dbReference>
<keyword evidence="3" id="KW-1185">Reference proteome</keyword>
<evidence type="ECO:0000313" key="3">
    <source>
        <dbReference type="Proteomes" id="UP000324222"/>
    </source>
</evidence>
<sequence>MSALPCWLFHRAQDENDNTMSAFQWDDVNDCAEVDLVAREEWRELAEEEDGDGKEREGKRVRGWGRGSQQGSEHWGSLAAAEREEIMQKAEEVGRR</sequence>
<feature type="compositionally biased region" description="Basic and acidic residues" evidence="1">
    <location>
        <begin position="81"/>
        <end position="96"/>
    </location>
</feature>
<name>A0A5B7D5A7_PORTR</name>
<dbReference type="EMBL" id="VSRR010000431">
    <property type="protein sequence ID" value="MPC15493.1"/>
    <property type="molecule type" value="Genomic_DNA"/>
</dbReference>
<dbReference type="AlphaFoldDB" id="A0A5B7D5A7"/>
<protein>
    <submittedName>
        <fullName evidence="2">Uncharacterized protein</fullName>
    </submittedName>
</protein>
<organism evidence="2 3">
    <name type="scientific">Portunus trituberculatus</name>
    <name type="common">Swimming crab</name>
    <name type="synonym">Neptunus trituberculatus</name>
    <dbReference type="NCBI Taxonomy" id="210409"/>
    <lineage>
        <taxon>Eukaryota</taxon>
        <taxon>Metazoa</taxon>
        <taxon>Ecdysozoa</taxon>
        <taxon>Arthropoda</taxon>
        <taxon>Crustacea</taxon>
        <taxon>Multicrustacea</taxon>
        <taxon>Malacostraca</taxon>
        <taxon>Eumalacostraca</taxon>
        <taxon>Eucarida</taxon>
        <taxon>Decapoda</taxon>
        <taxon>Pleocyemata</taxon>
        <taxon>Brachyura</taxon>
        <taxon>Eubrachyura</taxon>
        <taxon>Portunoidea</taxon>
        <taxon>Portunidae</taxon>
        <taxon>Portuninae</taxon>
        <taxon>Portunus</taxon>
    </lineage>
</organism>
<accession>A0A5B7D5A7</accession>
<proteinExistence type="predicted"/>